<comment type="similarity">
    <text evidence="3 13">Belongs to the RNA polymerase beta chain family.</text>
</comment>
<evidence type="ECO:0000256" key="12">
    <source>
        <dbReference type="ARBA" id="ARBA00048552"/>
    </source>
</evidence>
<dbReference type="Pfam" id="PF00562">
    <property type="entry name" value="RNA_pol_Rpb2_6"/>
    <property type="match status" value="1"/>
</dbReference>
<organism evidence="18 19">
    <name type="scientific">Candidatus Iainarchaeum sp</name>
    <dbReference type="NCBI Taxonomy" id="3101447"/>
    <lineage>
        <taxon>Archaea</taxon>
        <taxon>Candidatus Iainarchaeota</taxon>
        <taxon>Candidatus Iainarchaeia</taxon>
        <taxon>Candidatus Iainarchaeales</taxon>
        <taxon>Candidatus Iainarchaeaceae</taxon>
        <taxon>Candidatus Iainarchaeum</taxon>
    </lineage>
</organism>
<evidence type="ECO:0000259" key="17">
    <source>
        <dbReference type="Pfam" id="PF04567"/>
    </source>
</evidence>
<evidence type="ECO:0000256" key="9">
    <source>
        <dbReference type="ARBA" id="ARBA00022833"/>
    </source>
</evidence>
<dbReference type="GO" id="GO:0032549">
    <property type="term" value="F:ribonucleoside binding"/>
    <property type="evidence" value="ECO:0007669"/>
    <property type="project" value="InterPro"/>
</dbReference>
<evidence type="ECO:0000256" key="13">
    <source>
        <dbReference type="RuleBase" id="RU363031"/>
    </source>
</evidence>
<dbReference type="GO" id="GO:0003899">
    <property type="term" value="F:DNA-directed RNA polymerase activity"/>
    <property type="evidence" value="ECO:0007669"/>
    <property type="project" value="UniProtKB-EC"/>
</dbReference>
<dbReference type="NCBIfam" id="TIGR03670">
    <property type="entry name" value="rpoB_arch"/>
    <property type="match status" value="1"/>
</dbReference>
<gene>
    <name evidence="18" type="primary">rpoB</name>
    <name evidence="18" type="ORF">CL944_00235</name>
</gene>
<dbReference type="GO" id="GO:0003677">
    <property type="term" value="F:DNA binding"/>
    <property type="evidence" value="ECO:0007669"/>
    <property type="project" value="UniProtKB-KW"/>
</dbReference>
<sequence length="607" mass="67951">MGSEAKKAKVYINGRLIGFHPDPVKLTKEIIARRRESKVSEQVNVAFHEDTNEVYINTDAGRVQRPLLVVENGKPTITEDIVKQVKEGKLIWNDVVEQGYIEYLDSEEEENALIAATEDQLTKEHTHLEIDGAVILSVVSSMIPYLEHNMAGKALHGAKMFKQAQGFGAANFKLRTDTEGYLLHYPQKSLVKTKTMDMIGLNERPQIQNFVVAIMPYYGFNILDAVIMNRGAIERGLARSSYFRTYESSENRYPGGQIDRFEIPHEDTVGHLGEDAYKKLGEDGLIQLETYVNESDVIVGKTSPPRFLEEINEFGVVQEKRREASITIRKGKAGHVDKVFVTEADSGNKLIKIKLRSERIPALGDKFSSRHGQKGVVGLIVPEEDMPFTPDGIKPDLILNPHSIPSRMTIGHLLEMLAGKAAAMKGIQIDGTPFGGVNEDEIEKMLETSGFKKNGKEVFYDGTTGQRMKGEIFTGMVSYRRLFHMTAHKMQGRARGPVQILTRQPTEGKEKEGGLRFGEMEGETLVGHGAAMLLQEKFIDDSDKVTMWVSETAGVIGFEDQLRKTKRVLEANDSKIYPVEMSYGFKLLLDELKALGVYPKLKLDDKV</sequence>
<feature type="domain" description="RNA polymerase Rpb2" evidence="17">
    <location>
        <begin position="92"/>
        <end position="125"/>
    </location>
</feature>
<dbReference type="Gene3D" id="2.40.50.150">
    <property type="match status" value="1"/>
</dbReference>
<protein>
    <recommendedName>
        <fullName evidence="13">DNA-directed RNA polymerase subunit beta</fullName>
        <ecNumber evidence="13">2.7.7.6</ecNumber>
    </recommendedName>
</protein>
<evidence type="ECO:0000256" key="10">
    <source>
        <dbReference type="ARBA" id="ARBA00023125"/>
    </source>
</evidence>
<keyword evidence="9" id="KW-0862">Zinc</keyword>
<dbReference type="Pfam" id="PF04567">
    <property type="entry name" value="RNA_pol_Rpb2_5"/>
    <property type="match status" value="1"/>
</dbReference>
<evidence type="ECO:0000256" key="8">
    <source>
        <dbReference type="ARBA" id="ARBA00022723"/>
    </source>
</evidence>
<dbReference type="Pfam" id="PF04566">
    <property type="entry name" value="RNA_pol_Rpb2_4"/>
    <property type="match status" value="1"/>
</dbReference>
<evidence type="ECO:0000256" key="4">
    <source>
        <dbReference type="ARBA" id="ARBA00022478"/>
    </source>
</evidence>
<evidence type="ECO:0000256" key="2">
    <source>
        <dbReference type="ARBA" id="ARBA00004496"/>
    </source>
</evidence>
<comment type="subcellular location">
    <subcellularLocation>
        <location evidence="2">Cytoplasm</location>
    </subcellularLocation>
</comment>
<comment type="cofactor">
    <cofactor evidence="1">
        <name>Zn(2+)</name>
        <dbReference type="ChEBI" id="CHEBI:29105"/>
    </cofactor>
</comment>
<comment type="catalytic activity">
    <reaction evidence="12 13">
        <text>RNA(n) + a ribonucleoside 5'-triphosphate = RNA(n+1) + diphosphate</text>
        <dbReference type="Rhea" id="RHEA:21248"/>
        <dbReference type="Rhea" id="RHEA-COMP:14527"/>
        <dbReference type="Rhea" id="RHEA-COMP:17342"/>
        <dbReference type="ChEBI" id="CHEBI:33019"/>
        <dbReference type="ChEBI" id="CHEBI:61557"/>
        <dbReference type="ChEBI" id="CHEBI:140395"/>
        <dbReference type="EC" id="2.7.7.6"/>
    </reaction>
</comment>
<dbReference type="InterPro" id="IPR007641">
    <property type="entry name" value="RNA_pol_Rpb2_7"/>
</dbReference>
<dbReference type="GO" id="GO:0000428">
    <property type="term" value="C:DNA-directed RNA polymerase complex"/>
    <property type="evidence" value="ECO:0007669"/>
    <property type="project" value="UniProtKB-KW"/>
</dbReference>
<dbReference type="Proteomes" id="UP000226712">
    <property type="component" value="Unassembled WGS sequence"/>
</dbReference>
<dbReference type="InterPro" id="IPR014724">
    <property type="entry name" value="RNA_pol_RPB2_OB-fold"/>
</dbReference>
<keyword evidence="6 13" id="KW-0808">Transferase</keyword>
<dbReference type="PROSITE" id="PS01166">
    <property type="entry name" value="RNA_POL_BETA"/>
    <property type="match status" value="1"/>
</dbReference>
<evidence type="ECO:0000259" key="14">
    <source>
        <dbReference type="Pfam" id="PF00562"/>
    </source>
</evidence>
<evidence type="ECO:0000256" key="11">
    <source>
        <dbReference type="ARBA" id="ARBA00023163"/>
    </source>
</evidence>
<proteinExistence type="inferred from homology"/>
<dbReference type="GO" id="GO:0008270">
    <property type="term" value="F:zinc ion binding"/>
    <property type="evidence" value="ECO:0007669"/>
    <property type="project" value="InterPro"/>
</dbReference>
<evidence type="ECO:0000313" key="18">
    <source>
        <dbReference type="EMBL" id="MAG17889.1"/>
    </source>
</evidence>
<evidence type="ECO:0000256" key="1">
    <source>
        <dbReference type="ARBA" id="ARBA00001947"/>
    </source>
</evidence>
<feature type="domain" description="RNA polymerase Rpb2" evidence="16">
    <location>
        <begin position="10"/>
        <end position="71"/>
    </location>
</feature>
<evidence type="ECO:0000256" key="5">
    <source>
        <dbReference type="ARBA" id="ARBA00022490"/>
    </source>
</evidence>
<dbReference type="Gene3D" id="3.90.1070.20">
    <property type="match status" value="1"/>
</dbReference>
<accession>A0A2D6LNX6</accession>
<evidence type="ECO:0000256" key="3">
    <source>
        <dbReference type="ARBA" id="ARBA00006835"/>
    </source>
</evidence>
<dbReference type="PANTHER" id="PTHR20856">
    <property type="entry name" value="DNA-DIRECTED RNA POLYMERASE I SUBUNIT 2"/>
    <property type="match status" value="1"/>
</dbReference>
<evidence type="ECO:0000313" key="19">
    <source>
        <dbReference type="Proteomes" id="UP000226712"/>
    </source>
</evidence>
<dbReference type="InterPro" id="IPR007646">
    <property type="entry name" value="RNA_pol_Rpb2_4"/>
</dbReference>
<keyword evidence="5" id="KW-0963">Cytoplasm</keyword>
<dbReference type="Gene3D" id="3.90.1800.10">
    <property type="entry name" value="RNA polymerase alpha subunit dimerisation domain"/>
    <property type="match status" value="1"/>
</dbReference>
<dbReference type="GO" id="GO:0006351">
    <property type="term" value="P:DNA-templated transcription"/>
    <property type="evidence" value="ECO:0007669"/>
    <property type="project" value="InterPro"/>
</dbReference>
<dbReference type="CDD" id="cd00653">
    <property type="entry name" value="RNA_pol_B_RPB2"/>
    <property type="match status" value="1"/>
</dbReference>
<comment type="function">
    <text evidence="13">DNA-dependent RNA polymerase catalyzes the transcription of DNA into RNA using the four ribonucleoside triphosphates as substrates.</text>
</comment>
<dbReference type="InterPro" id="IPR007121">
    <property type="entry name" value="RNA_pol_bsu_CS"/>
</dbReference>
<dbReference type="Gene3D" id="2.40.270.10">
    <property type="entry name" value="DNA-directed RNA polymerase, subunit 2, domain 6"/>
    <property type="match status" value="1"/>
</dbReference>
<name>A0A2D6LNX6_9ARCH</name>
<dbReference type="InterPro" id="IPR007120">
    <property type="entry name" value="DNA-dir_RNAP_su2_dom"/>
</dbReference>
<dbReference type="InterPro" id="IPR015712">
    <property type="entry name" value="DNA-dir_RNA_pol_su2"/>
</dbReference>
<keyword evidence="10" id="KW-0238">DNA-binding</keyword>
<keyword evidence="7 13" id="KW-0548">Nucleotidyltransferase</keyword>
<dbReference type="InterPro" id="IPR037033">
    <property type="entry name" value="DNA-dir_RNAP_su2_hyb_sf"/>
</dbReference>
<evidence type="ECO:0000259" key="15">
    <source>
        <dbReference type="Pfam" id="PF04560"/>
    </source>
</evidence>
<dbReference type="EC" id="2.7.7.6" evidence="13"/>
<evidence type="ECO:0000256" key="6">
    <source>
        <dbReference type="ARBA" id="ARBA00022679"/>
    </source>
</evidence>
<dbReference type="GO" id="GO:0005737">
    <property type="term" value="C:cytoplasm"/>
    <property type="evidence" value="ECO:0007669"/>
    <property type="project" value="UniProtKB-SubCell"/>
</dbReference>
<keyword evidence="4 13" id="KW-0240">DNA-directed RNA polymerase</keyword>
<feature type="domain" description="DNA-directed RNA polymerase subunit 2 hybrid-binding" evidence="14">
    <location>
        <begin position="139"/>
        <end position="511"/>
    </location>
</feature>
<reference evidence="19" key="1">
    <citation type="submission" date="2017-09" db="EMBL/GenBank/DDBJ databases">
        <title>The Reconstruction of 2,631 Draft Metagenome-Assembled Genomes from the Global Oceans.</title>
        <authorList>
            <person name="Tully B.J."/>
            <person name="Graham E.D."/>
            <person name="Heidelberg J.F."/>
        </authorList>
    </citation>
    <scope>NUCLEOTIDE SEQUENCE [LARGE SCALE GENOMIC DNA]</scope>
</reference>
<dbReference type="Pfam" id="PF04560">
    <property type="entry name" value="RNA_pol_Rpb2_7"/>
    <property type="match status" value="1"/>
</dbReference>
<dbReference type="AlphaFoldDB" id="A0A2D6LNX6"/>
<dbReference type="SUPFAM" id="SSF64484">
    <property type="entry name" value="beta and beta-prime subunits of DNA dependent RNA-polymerase"/>
    <property type="match status" value="1"/>
</dbReference>
<dbReference type="EMBL" id="NZBD01000002">
    <property type="protein sequence ID" value="MAG17889.1"/>
    <property type="molecule type" value="Genomic_DNA"/>
</dbReference>
<keyword evidence="8" id="KW-0479">Metal-binding</keyword>
<comment type="caution">
    <text evidence="18">The sequence shown here is derived from an EMBL/GenBank/DDBJ whole genome shotgun (WGS) entry which is preliminary data.</text>
</comment>
<dbReference type="InterPro" id="IPR019969">
    <property type="entry name" value="RNAP_Rpo2"/>
</dbReference>
<dbReference type="InterPro" id="IPR007647">
    <property type="entry name" value="RNA_pol_Rpb2_5"/>
</dbReference>
<evidence type="ECO:0000259" key="16">
    <source>
        <dbReference type="Pfam" id="PF04566"/>
    </source>
</evidence>
<feature type="domain" description="RNA polymerase Rpb2" evidence="15">
    <location>
        <begin position="513"/>
        <end position="602"/>
    </location>
</feature>
<evidence type="ECO:0000256" key="7">
    <source>
        <dbReference type="ARBA" id="ARBA00022695"/>
    </source>
</evidence>
<keyword evidence="11 13" id="KW-0804">Transcription</keyword>